<organism evidence="8 9">
    <name type="scientific">Elliptochloris bilobata</name>
    <dbReference type="NCBI Taxonomy" id="381761"/>
    <lineage>
        <taxon>Eukaryota</taxon>
        <taxon>Viridiplantae</taxon>
        <taxon>Chlorophyta</taxon>
        <taxon>core chlorophytes</taxon>
        <taxon>Trebouxiophyceae</taxon>
        <taxon>Trebouxiophyceae incertae sedis</taxon>
        <taxon>Elliptochloris clade</taxon>
        <taxon>Elliptochloris</taxon>
    </lineage>
</organism>
<dbReference type="PANTHER" id="PTHR11727">
    <property type="entry name" value="DIMETHYLADENOSINE TRANSFERASE"/>
    <property type="match status" value="1"/>
</dbReference>
<feature type="domain" description="Ribosomal RNA adenine methylase transferase N-terminal" evidence="7">
    <location>
        <begin position="2"/>
        <end position="151"/>
    </location>
</feature>
<keyword evidence="3 5" id="KW-0949">S-adenosyl-L-methionine</keyword>
<evidence type="ECO:0000256" key="4">
    <source>
        <dbReference type="ARBA" id="ARBA00022884"/>
    </source>
</evidence>
<dbReference type="SUPFAM" id="SSF53335">
    <property type="entry name" value="S-adenosyl-L-methionine-dependent methyltransferases"/>
    <property type="match status" value="1"/>
</dbReference>
<dbReference type="Proteomes" id="UP001445335">
    <property type="component" value="Unassembled WGS sequence"/>
</dbReference>
<feature type="binding site" evidence="5">
    <location>
        <position position="72"/>
    </location>
    <ligand>
        <name>S-adenosyl-L-methionine</name>
        <dbReference type="ChEBI" id="CHEBI:59789"/>
    </ligand>
</feature>
<keyword evidence="9" id="KW-1185">Reference proteome</keyword>
<dbReference type="SMART" id="SM00650">
    <property type="entry name" value="rADc"/>
    <property type="match status" value="1"/>
</dbReference>
<evidence type="ECO:0000256" key="5">
    <source>
        <dbReference type="PROSITE-ProRule" id="PRU01026"/>
    </source>
</evidence>
<dbReference type="PROSITE" id="PS51689">
    <property type="entry name" value="SAM_RNA_A_N6_MT"/>
    <property type="match status" value="1"/>
</dbReference>
<keyword evidence="4 5" id="KW-0694">RNA-binding</keyword>
<dbReference type="Pfam" id="PF00398">
    <property type="entry name" value="RrnaAD"/>
    <property type="match status" value="1"/>
</dbReference>
<dbReference type="EMBL" id="JALJOU010000002">
    <property type="protein sequence ID" value="KAK9845758.1"/>
    <property type="molecule type" value="Genomic_DNA"/>
</dbReference>
<comment type="caution">
    <text evidence="8">The sequence shown here is derived from an EMBL/GenBank/DDBJ whole genome shotgun (WGS) entry which is preliminary data.</text>
</comment>
<dbReference type="AlphaFoldDB" id="A0AAW1SHK2"/>
<dbReference type="Gene3D" id="3.40.50.150">
    <property type="entry name" value="Vaccinia Virus protein VP39"/>
    <property type="match status" value="1"/>
</dbReference>
<comment type="similarity">
    <text evidence="5 6">Belongs to the class I-like SAM-binding methyltransferase superfamily. rRNA adenine N(6)-methyltransferase family.</text>
</comment>
<evidence type="ECO:0000256" key="1">
    <source>
        <dbReference type="ARBA" id="ARBA00022603"/>
    </source>
</evidence>
<evidence type="ECO:0000313" key="9">
    <source>
        <dbReference type="Proteomes" id="UP001445335"/>
    </source>
</evidence>
<feature type="binding site" evidence="5">
    <location>
        <position position="26"/>
    </location>
    <ligand>
        <name>S-adenosyl-L-methionine</name>
        <dbReference type="ChEBI" id="CHEBI:59789"/>
    </ligand>
</feature>
<feature type="binding site" evidence="5">
    <location>
        <position position="51"/>
    </location>
    <ligand>
        <name>S-adenosyl-L-methionine</name>
        <dbReference type="ChEBI" id="CHEBI:59789"/>
    </ligand>
</feature>
<keyword evidence="1 5" id="KW-0489">Methyltransferase</keyword>
<dbReference type="InterPro" id="IPR001737">
    <property type="entry name" value="KsgA/Erm"/>
</dbReference>
<evidence type="ECO:0000256" key="6">
    <source>
        <dbReference type="RuleBase" id="RU362106"/>
    </source>
</evidence>
<proteinExistence type="inferred from homology"/>
<gene>
    <name evidence="8" type="ORF">WJX81_001664</name>
</gene>
<feature type="binding site" evidence="5">
    <location>
        <position position="1"/>
    </location>
    <ligand>
        <name>S-adenosyl-L-methionine</name>
        <dbReference type="ChEBI" id="CHEBI:59789"/>
    </ligand>
</feature>
<dbReference type="EC" id="2.1.1.-" evidence="6"/>
<keyword evidence="2 5" id="KW-0808">Transferase</keyword>
<accession>A0AAW1SHK2</accession>
<protein>
    <recommendedName>
        <fullName evidence="6">rRNA adenine N(6)-methyltransferase</fullName>
        <ecNumber evidence="6">2.1.1.-</ecNumber>
    </recommendedName>
</protein>
<evidence type="ECO:0000256" key="3">
    <source>
        <dbReference type="ARBA" id="ARBA00022691"/>
    </source>
</evidence>
<dbReference type="GO" id="GO:0003723">
    <property type="term" value="F:RNA binding"/>
    <property type="evidence" value="ECO:0007669"/>
    <property type="project" value="UniProtKB-UniRule"/>
</dbReference>
<reference evidence="8 9" key="1">
    <citation type="journal article" date="2024" name="Nat. Commun.">
        <title>Phylogenomics reveals the evolutionary origins of lichenization in chlorophyte algae.</title>
        <authorList>
            <person name="Puginier C."/>
            <person name="Libourel C."/>
            <person name="Otte J."/>
            <person name="Skaloud P."/>
            <person name="Haon M."/>
            <person name="Grisel S."/>
            <person name="Petersen M."/>
            <person name="Berrin J.G."/>
            <person name="Delaux P.M."/>
            <person name="Dal Grande F."/>
            <person name="Keller J."/>
        </authorList>
    </citation>
    <scope>NUCLEOTIDE SEQUENCE [LARGE SCALE GENOMIC DNA]</scope>
    <source>
        <strain evidence="8 9">SAG 245.80</strain>
    </source>
</reference>
<feature type="binding site" evidence="5">
    <location>
        <position position="4"/>
    </location>
    <ligand>
        <name>S-adenosyl-L-methionine</name>
        <dbReference type="ChEBI" id="CHEBI:59789"/>
    </ligand>
</feature>
<comment type="caution">
    <text evidence="5">Lacks conserved residue(s) required for the propagation of feature annotation.</text>
</comment>
<dbReference type="InterPro" id="IPR029063">
    <property type="entry name" value="SAM-dependent_MTases_sf"/>
</dbReference>
<keyword evidence="6" id="KW-0698">rRNA processing</keyword>
<dbReference type="PANTHER" id="PTHR11727:SF27">
    <property type="entry name" value="RIBOSOMAL RNA SMALL SUBUNIT METHYLTRANSFERASE, CHLOROPLASTIC"/>
    <property type="match status" value="1"/>
</dbReference>
<evidence type="ECO:0000256" key="2">
    <source>
        <dbReference type="ARBA" id="ARBA00022679"/>
    </source>
</evidence>
<name>A0AAW1SHK2_9CHLO</name>
<evidence type="ECO:0000313" key="8">
    <source>
        <dbReference type="EMBL" id="KAK9845758.1"/>
    </source>
</evidence>
<dbReference type="InterPro" id="IPR020598">
    <property type="entry name" value="rRNA_Ade_methylase_Trfase_N"/>
</dbReference>
<dbReference type="GO" id="GO:0000179">
    <property type="term" value="F:rRNA (adenine-N6,N6-)-dimethyltransferase activity"/>
    <property type="evidence" value="ECO:0007669"/>
    <property type="project" value="UniProtKB-UniRule"/>
</dbReference>
<sequence length="155" mass="16967">MEIGPGTGNLTRHILRCEPKLLIAIEKDDKLAAELQRDFSQDARLRLVHADALEVDLVALTMLPGHVKVVANVPFNITTDLLRILLPLPNVASVHLMLQAEAAVRLTSTAAGDSAYRAISLFVAFYSVPAYCFMIDRRHFWPPPGVDAALAQGRA</sequence>
<evidence type="ECO:0000259" key="7">
    <source>
        <dbReference type="SMART" id="SM00650"/>
    </source>
</evidence>